<proteinExistence type="predicted"/>
<keyword evidence="1" id="KW-1133">Transmembrane helix</keyword>
<dbReference type="STRING" id="765952.PUV_08670"/>
<protein>
    <submittedName>
        <fullName evidence="2">Uncharacterized protein</fullName>
    </submittedName>
</protein>
<dbReference type="KEGG" id="puv:PUV_08670"/>
<sequence>MLLFFLISKKLFKTEFLNKLITILKSGFLLFLICQLAIVDG</sequence>
<dbReference type="HOGENOM" id="CLU_3273902_0_0_0"/>
<evidence type="ECO:0000256" key="1">
    <source>
        <dbReference type="SAM" id="Phobius"/>
    </source>
</evidence>
<organism evidence="2 3">
    <name type="scientific">Parachlamydia acanthamoebae (strain UV7)</name>
    <dbReference type="NCBI Taxonomy" id="765952"/>
    <lineage>
        <taxon>Bacteria</taxon>
        <taxon>Pseudomonadati</taxon>
        <taxon>Chlamydiota</taxon>
        <taxon>Chlamydiia</taxon>
        <taxon>Parachlamydiales</taxon>
        <taxon>Parachlamydiaceae</taxon>
        <taxon>Parachlamydia</taxon>
    </lineage>
</organism>
<gene>
    <name evidence="2" type="ordered locus">PUV_08670</name>
</gene>
<evidence type="ECO:0000313" key="3">
    <source>
        <dbReference type="Proteomes" id="UP000000495"/>
    </source>
</evidence>
<dbReference type="EMBL" id="FR872580">
    <property type="protein sequence ID" value="CCB85817.1"/>
    <property type="molecule type" value="Genomic_DNA"/>
</dbReference>
<name>F8KY82_PARAV</name>
<reference key="1">
    <citation type="journal article" date="2011" name="Mol. Biol. Evol.">
        <title>Unity in variety -- the pan-genome of the Chlamydiae.</title>
        <authorList>
            <person name="Collingro A."/>
            <person name="Tischler P."/>
            <person name="Weinmaier T."/>
            <person name="Penz T."/>
            <person name="Heinz E."/>
            <person name="Brunham R.C."/>
            <person name="Read T.D."/>
            <person name="Bavoil P.M."/>
            <person name="Sachse K."/>
            <person name="Kahane S."/>
            <person name="Friedman M.G."/>
            <person name="Rattei T."/>
            <person name="Myers G.S.A."/>
            <person name="Horn M."/>
        </authorList>
    </citation>
    <scope>NUCLEOTIDE SEQUENCE</scope>
    <source>
        <strain>UV7</strain>
    </source>
</reference>
<keyword evidence="3" id="KW-1185">Reference proteome</keyword>
<dbReference type="AlphaFoldDB" id="F8KY82"/>
<reference evidence="2 3" key="2">
    <citation type="journal article" date="2011" name="Mol. Biol. Evol.">
        <title>Unity in variety--the pan-genome of the Chlamydiae.</title>
        <authorList>
            <person name="Collingro A."/>
            <person name="Tischler P."/>
            <person name="Weinmaier T."/>
            <person name="Penz T."/>
            <person name="Heinz E."/>
            <person name="Brunham R.C."/>
            <person name="Read T.D."/>
            <person name="Bavoil P.M."/>
            <person name="Sachse K."/>
            <person name="Kahane S."/>
            <person name="Friedman M.G."/>
            <person name="Rattei T."/>
            <person name="Myers G.S."/>
            <person name="Horn M."/>
        </authorList>
    </citation>
    <scope>NUCLEOTIDE SEQUENCE [LARGE SCALE GENOMIC DNA]</scope>
    <source>
        <strain evidence="3">UV7</strain>
    </source>
</reference>
<evidence type="ECO:0000313" key="2">
    <source>
        <dbReference type="EMBL" id="CCB85817.1"/>
    </source>
</evidence>
<dbReference type="Proteomes" id="UP000000495">
    <property type="component" value="Chromosome"/>
</dbReference>
<accession>F8KY82</accession>
<feature type="transmembrane region" description="Helical" evidence="1">
    <location>
        <begin position="20"/>
        <end position="39"/>
    </location>
</feature>
<keyword evidence="1" id="KW-0812">Transmembrane</keyword>
<keyword evidence="1" id="KW-0472">Membrane</keyword>